<name>A0A6C0LCA3_9ZZZZ</name>
<evidence type="ECO:0000313" key="1">
    <source>
        <dbReference type="EMBL" id="QHU28596.1"/>
    </source>
</evidence>
<reference evidence="1" key="1">
    <citation type="journal article" date="2020" name="Nature">
        <title>Giant virus diversity and host interactions through global metagenomics.</title>
        <authorList>
            <person name="Schulz F."/>
            <person name="Roux S."/>
            <person name="Paez-Espino D."/>
            <person name="Jungbluth S."/>
            <person name="Walsh D.A."/>
            <person name="Denef V.J."/>
            <person name="McMahon K.D."/>
            <person name="Konstantinidis K.T."/>
            <person name="Eloe-Fadrosh E.A."/>
            <person name="Kyrpides N.C."/>
            <person name="Woyke T."/>
        </authorList>
    </citation>
    <scope>NUCLEOTIDE SEQUENCE</scope>
    <source>
        <strain evidence="1">GVMAG-M-3300027770-73</strain>
    </source>
</reference>
<dbReference type="AlphaFoldDB" id="A0A6C0LCA3"/>
<dbReference type="EMBL" id="MN740473">
    <property type="protein sequence ID" value="QHU28596.1"/>
    <property type="molecule type" value="Genomic_DNA"/>
</dbReference>
<protein>
    <submittedName>
        <fullName evidence="1">Uncharacterized protein</fullName>
    </submittedName>
</protein>
<sequence>MYYDEEFYNEMEYEEMDDVSVNKNTRKMAKAMEEAGDKRCHIIERKNKRPITVFSSGSQGSSIRLAVSGAYTNDIVGSAAEDAYFRVSCICGSERKKLFFESPEQYERHFGFEQEKDTKRGLELKKRWAKRASEVKVKSESKPSAIKIH</sequence>
<organism evidence="1">
    <name type="scientific">viral metagenome</name>
    <dbReference type="NCBI Taxonomy" id="1070528"/>
    <lineage>
        <taxon>unclassified sequences</taxon>
        <taxon>metagenomes</taxon>
        <taxon>organismal metagenomes</taxon>
    </lineage>
</organism>
<accession>A0A6C0LCA3</accession>
<proteinExistence type="predicted"/>